<dbReference type="Proteomes" id="UP000075411">
    <property type="component" value="Unassembled WGS sequence"/>
</dbReference>
<evidence type="ECO:0000313" key="3">
    <source>
        <dbReference type="Proteomes" id="UP000075411"/>
    </source>
</evidence>
<feature type="region of interest" description="Disordered" evidence="1">
    <location>
        <begin position="43"/>
        <end position="85"/>
    </location>
</feature>
<dbReference type="EMBL" id="LHZT01000096">
    <property type="protein sequence ID" value="KXV60102.1"/>
    <property type="molecule type" value="Genomic_DNA"/>
</dbReference>
<organism evidence="2 3">
    <name type="scientific">Acetobacter tropicalis</name>
    <dbReference type="NCBI Taxonomy" id="104102"/>
    <lineage>
        <taxon>Bacteria</taxon>
        <taxon>Pseudomonadati</taxon>
        <taxon>Pseudomonadota</taxon>
        <taxon>Alphaproteobacteria</taxon>
        <taxon>Acetobacterales</taxon>
        <taxon>Acetobacteraceae</taxon>
        <taxon>Acetobacter</taxon>
    </lineage>
</organism>
<reference evidence="2 3" key="1">
    <citation type="submission" date="2015-06" db="EMBL/GenBank/DDBJ databases">
        <title>Improved classification and identification of acetic acid bacteria using matrix-assisted laser desorption/ionization time-of-flight mass spectrometry; Gluconobacter nephelii and Gluconobacter uchimurae are later heterotypic synonyms of Gluconobacter japonicus and Gluconobacter oxydans, respectively.</title>
        <authorList>
            <person name="Li L."/>
            <person name="Cleenwerck I."/>
            <person name="De Vuyst L."/>
            <person name="Vandamme P."/>
        </authorList>
    </citation>
    <scope>NUCLEOTIDE SEQUENCE [LARGE SCALE GENOMIC DNA]</scope>
    <source>
        <strain evidence="2 3">LMG 1663</strain>
    </source>
</reference>
<protein>
    <submittedName>
        <fullName evidence="2">Uncharacterized protein</fullName>
    </submittedName>
</protein>
<feature type="region of interest" description="Disordered" evidence="1">
    <location>
        <begin position="1"/>
        <end position="25"/>
    </location>
</feature>
<accession>A0A149U3Z7</accession>
<dbReference type="PATRIC" id="fig|104102.12.peg.1990"/>
<name>A0A149U3Z7_9PROT</name>
<evidence type="ECO:0000313" key="2">
    <source>
        <dbReference type="EMBL" id="KXV60102.1"/>
    </source>
</evidence>
<gene>
    <name evidence="2" type="ORF">AD947_02880</name>
</gene>
<sequence length="85" mass="8960">MFGDFEKPGGGTACALPEQFDPPAGRAWRGYKSCRREGKDAGLAANAPACMTGTGRQRTVPLPMRRPVKQETGDPACLGGKLQPA</sequence>
<evidence type="ECO:0000256" key="1">
    <source>
        <dbReference type="SAM" id="MobiDB-lite"/>
    </source>
</evidence>
<proteinExistence type="predicted"/>
<dbReference type="AlphaFoldDB" id="A0A149U3Z7"/>
<comment type="caution">
    <text evidence="2">The sequence shown here is derived from an EMBL/GenBank/DDBJ whole genome shotgun (WGS) entry which is preliminary data.</text>
</comment>